<keyword evidence="3" id="KW-0813">Transport</keyword>
<feature type="transmembrane region" description="Helical" evidence="8">
    <location>
        <begin position="44"/>
        <end position="63"/>
    </location>
</feature>
<reference evidence="9 10" key="1">
    <citation type="submission" date="2018-08" db="EMBL/GenBank/DDBJ databases">
        <title>Murine metabolic-syndrome-specific gut microbial biobank.</title>
        <authorList>
            <person name="Liu C."/>
        </authorList>
    </citation>
    <scope>NUCLEOTIDE SEQUENCE [LARGE SCALE GENOMIC DNA]</scope>
    <source>
        <strain evidence="9 10">28</strain>
    </source>
</reference>
<comment type="caution">
    <text evidence="9">The sequence shown here is derived from an EMBL/GenBank/DDBJ whole genome shotgun (WGS) entry which is preliminary data.</text>
</comment>
<evidence type="ECO:0000256" key="1">
    <source>
        <dbReference type="ARBA" id="ARBA00004141"/>
    </source>
</evidence>
<gene>
    <name evidence="9" type="ORF">D0435_09805</name>
</gene>
<keyword evidence="4 8" id="KW-0812">Transmembrane</keyword>
<feature type="transmembrane region" description="Helical" evidence="8">
    <location>
        <begin position="69"/>
        <end position="92"/>
    </location>
</feature>
<comment type="similarity">
    <text evidence="2 7">Belongs to the sodium:solute symporter (SSF) (TC 2.A.21) family.</text>
</comment>
<feature type="transmembrane region" description="Helical" evidence="8">
    <location>
        <begin position="258"/>
        <end position="283"/>
    </location>
</feature>
<dbReference type="Pfam" id="PF00474">
    <property type="entry name" value="SSF"/>
    <property type="match status" value="1"/>
</dbReference>
<feature type="transmembrane region" description="Helical" evidence="8">
    <location>
        <begin position="124"/>
        <end position="145"/>
    </location>
</feature>
<evidence type="ECO:0000256" key="8">
    <source>
        <dbReference type="SAM" id="Phobius"/>
    </source>
</evidence>
<dbReference type="PROSITE" id="PS50283">
    <property type="entry name" value="NA_SOLUT_SYMP_3"/>
    <property type="match status" value="1"/>
</dbReference>
<dbReference type="CDD" id="cd10322">
    <property type="entry name" value="SLC5sbd"/>
    <property type="match status" value="1"/>
</dbReference>
<keyword evidence="10" id="KW-1185">Reference proteome</keyword>
<feature type="transmembrane region" description="Helical" evidence="8">
    <location>
        <begin position="352"/>
        <end position="371"/>
    </location>
</feature>
<organism evidence="9 10">
    <name type="scientific">Anaerotruncus colihominis</name>
    <dbReference type="NCBI Taxonomy" id="169435"/>
    <lineage>
        <taxon>Bacteria</taxon>
        <taxon>Bacillati</taxon>
        <taxon>Bacillota</taxon>
        <taxon>Clostridia</taxon>
        <taxon>Eubacteriales</taxon>
        <taxon>Oscillospiraceae</taxon>
        <taxon>Anaerotruncus</taxon>
    </lineage>
</organism>
<evidence type="ECO:0000256" key="2">
    <source>
        <dbReference type="ARBA" id="ARBA00006434"/>
    </source>
</evidence>
<dbReference type="GO" id="GO:0005886">
    <property type="term" value="C:plasma membrane"/>
    <property type="evidence" value="ECO:0007669"/>
    <property type="project" value="TreeGrafter"/>
</dbReference>
<keyword evidence="6 8" id="KW-0472">Membrane</keyword>
<feature type="transmembrane region" description="Helical" evidence="8">
    <location>
        <begin position="6"/>
        <end position="23"/>
    </location>
</feature>
<feature type="transmembrane region" description="Helical" evidence="8">
    <location>
        <begin position="217"/>
        <end position="237"/>
    </location>
</feature>
<sequence length="466" mass="49997">MNILDYVIIAIYLSGVIIIGLRCKSKTQTTSDYIVAGRKMGLSIFIGTYMATSIGGGVLNGWIGTVYESGFALLPSMFAIYIATILIGLFLAERVNLFSGLTAPEVLGQAYGKSAQAYGGFCSFLYLLGTGPALQTVTFATVINVVTGLPFVYGAVFSTIVILLFTYFSGFWGVAVTDYVQFIIMGLGVAAAAFYVFKNVGGWDGIVTTVPHNHLTIPSDMTTIIRLIFTTSLSAFIDGNRYQRFYACKDAKTAKKGTLLSIIPAHTFFMMILLLGTCAYVLLPNITPDSVFSTLLLQYLPTGLRGIVFAALLAAILSTSDSYLLVAATNFSNDIYKNLMNPSADDKTMLRITKRTTLVLGISGLAMALWMQSIMSIWNLAAAAYIGGCFIPMLYAFFSKKGKKSSLAANISMIVGSVTAIIIEIQGASIFGLPGAAVGTLLNFILFFGITALDKKASSRSLTDIK</sequence>
<evidence type="ECO:0000256" key="3">
    <source>
        <dbReference type="ARBA" id="ARBA00022448"/>
    </source>
</evidence>
<dbReference type="GO" id="GO:0022857">
    <property type="term" value="F:transmembrane transporter activity"/>
    <property type="evidence" value="ECO:0007669"/>
    <property type="project" value="InterPro"/>
</dbReference>
<proteinExistence type="inferred from homology"/>
<feature type="transmembrane region" description="Helical" evidence="8">
    <location>
        <begin position="179"/>
        <end position="197"/>
    </location>
</feature>
<feature type="transmembrane region" description="Helical" evidence="8">
    <location>
        <begin position="151"/>
        <end position="172"/>
    </location>
</feature>
<dbReference type="EMBL" id="QXWK01000017">
    <property type="protein sequence ID" value="NBH61945.1"/>
    <property type="molecule type" value="Genomic_DNA"/>
</dbReference>
<evidence type="ECO:0000313" key="9">
    <source>
        <dbReference type="EMBL" id="NBH61945.1"/>
    </source>
</evidence>
<dbReference type="InterPro" id="IPR038377">
    <property type="entry name" value="Na/Glc_symporter_sf"/>
</dbReference>
<dbReference type="Gene3D" id="1.20.1730.10">
    <property type="entry name" value="Sodium/glucose cotransporter"/>
    <property type="match status" value="1"/>
</dbReference>
<protein>
    <submittedName>
        <fullName evidence="9">Sodium:solute symporter family protein</fullName>
    </submittedName>
</protein>
<dbReference type="RefSeq" id="WP_160202226.1">
    <property type="nucleotide sequence ID" value="NZ_QXWK01000017.1"/>
</dbReference>
<feature type="transmembrane region" description="Helical" evidence="8">
    <location>
        <begin position="431"/>
        <end position="453"/>
    </location>
</feature>
<feature type="transmembrane region" description="Helical" evidence="8">
    <location>
        <begin position="303"/>
        <end position="331"/>
    </location>
</feature>
<accession>A0A845QLG9</accession>
<dbReference type="AlphaFoldDB" id="A0A845QLG9"/>
<evidence type="ECO:0000313" key="10">
    <source>
        <dbReference type="Proteomes" id="UP000446866"/>
    </source>
</evidence>
<evidence type="ECO:0000256" key="6">
    <source>
        <dbReference type="ARBA" id="ARBA00023136"/>
    </source>
</evidence>
<dbReference type="InterPro" id="IPR001734">
    <property type="entry name" value="Na/solute_symporter"/>
</dbReference>
<dbReference type="PANTHER" id="PTHR48086">
    <property type="entry name" value="SODIUM/PROLINE SYMPORTER-RELATED"/>
    <property type="match status" value="1"/>
</dbReference>
<dbReference type="InterPro" id="IPR050277">
    <property type="entry name" value="Sodium:Solute_Symporter"/>
</dbReference>
<feature type="transmembrane region" description="Helical" evidence="8">
    <location>
        <begin position="377"/>
        <end position="398"/>
    </location>
</feature>
<dbReference type="Proteomes" id="UP000446866">
    <property type="component" value="Unassembled WGS sequence"/>
</dbReference>
<keyword evidence="5 8" id="KW-1133">Transmembrane helix</keyword>
<dbReference type="PANTHER" id="PTHR48086:SF7">
    <property type="entry name" value="SODIUM-SOLUTE SYMPORTER-RELATED"/>
    <property type="match status" value="1"/>
</dbReference>
<evidence type="ECO:0000256" key="5">
    <source>
        <dbReference type="ARBA" id="ARBA00022989"/>
    </source>
</evidence>
<comment type="subcellular location">
    <subcellularLocation>
        <location evidence="1">Membrane</location>
        <topology evidence="1">Multi-pass membrane protein</topology>
    </subcellularLocation>
</comment>
<evidence type="ECO:0000256" key="4">
    <source>
        <dbReference type="ARBA" id="ARBA00022692"/>
    </source>
</evidence>
<evidence type="ECO:0000256" key="7">
    <source>
        <dbReference type="RuleBase" id="RU362091"/>
    </source>
</evidence>
<feature type="transmembrane region" description="Helical" evidence="8">
    <location>
        <begin position="407"/>
        <end position="425"/>
    </location>
</feature>
<name>A0A845QLG9_9FIRM</name>